<evidence type="ECO:0000259" key="3">
    <source>
        <dbReference type="PROSITE" id="PS51087"/>
    </source>
</evidence>
<proteinExistence type="inferred from homology"/>
<dbReference type="PhylomeDB" id="Q2RXS0"/>
<dbReference type="RefSeq" id="WP_011388023.1">
    <property type="nucleotide sequence ID" value="NC_007643.1"/>
</dbReference>
<dbReference type="AlphaFoldDB" id="Q2RXS0"/>
<dbReference type="InterPro" id="IPR036767">
    <property type="entry name" value="ApaG_sf"/>
</dbReference>
<dbReference type="NCBIfam" id="NF003967">
    <property type="entry name" value="PRK05461.1"/>
    <property type="match status" value="1"/>
</dbReference>
<reference evidence="4 5" key="1">
    <citation type="journal article" date="2011" name="Stand. Genomic Sci.">
        <title>Complete genome sequence of Rhodospirillum rubrum type strain (S1).</title>
        <authorList>
            <person name="Munk A.C."/>
            <person name="Copeland A."/>
            <person name="Lucas S."/>
            <person name="Lapidus A."/>
            <person name="Del Rio T.G."/>
            <person name="Barry K."/>
            <person name="Detter J.C."/>
            <person name="Hammon N."/>
            <person name="Israni S."/>
            <person name="Pitluck S."/>
            <person name="Brettin T."/>
            <person name="Bruce D."/>
            <person name="Han C."/>
            <person name="Tapia R."/>
            <person name="Gilna P."/>
            <person name="Schmutz J."/>
            <person name="Larimer F."/>
            <person name="Land M."/>
            <person name="Kyrpides N.C."/>
            <person name="Mavromatis K."/>
            <person name="Richardson P."/>
            <person name="Rohde M."/>
            <person name="Goker M."/>
            <person name="Klenk H.P."/>
            <person name="Zhang Y."/>
            <person name="Roberts G.P."/>
            <person name="Reslewic S."/>
            <person name="Schwartz D.C."/>
        </authorList>
    </citation>
    <scope>NUCLEOTIDE SEQUENCE [LARGE SCALE GENOMIC DNA]</scope>
    <source>
        <strain evidence="5">ATCC 11170 / ATH 1.1.1 / DSM 467 / LMG 4362 / NCIMB 8255 / S1</strain>
    </source>
</reference>
<sequence>MTDETVYERTTEGITVRVLPIFLDEQSEPERGHYLWAYQVLIVNRGARTVQLMRRHWIVTDAFGRVQEVEGEGVVGEQPILAPGAQFDYTSGTPLPTPSGFMGGSYLMRDDTGRELTVAIPTFSLNSPESAGHLH</sequence>
<dbReference type="PANTHER" id="PTHR14289">
    <property type="entry name" value="F-BOX ONLY PROTEIN 3"/>
    <property type="match status" value="1"/>
</dbReference>
<dbReference type="PANTHER" id="PTHR14289:SF16">
    <property type="entry name" value="POLYMERASE DELTA-INTERACTING PROTEIN 2"/>
    <property type="match status" value="1"/>
</dbReference>
<keyword evidence="5" id="KW-1185">Reference proteome</keyword>
<organism evidence="4 5">
    <name type="scientific">Rhodospirillum rubrum (strain ATCC 11170 / ATH 1.1.1 / DSM 467 / LMG 4362 / NCIMB 8255 / S1)</name>
    <dbReference type="NCBI Taxonomy" id="269796"/>
    <lineage>
        <taxon>Bacteria</taxon>
        <taxon>Pseudomonadati</taxon>
        <taxon>Pseudomonadota</taxon>
        <taxon>Alphaproteobacteria</taxon>
        <taxon>Rhodospirillales</taxon>
        <taxon>Rhodospirillaceae</taxon>
        <taxon>Rhodospirillum</taxon>
    </lineage>
</organism>
<dbReference type="EMBL" id="CP000230">
    <property type="protein sequence ID" value="ABC21075.1"/>
    <property type="molecule type" value="Genomic_DNA"/>
</dbReference>
<dbReference type="GO" id="GO:0070987">
    <property type="term" value="P:error-free translesion synthesis"/>
    <property type="evidence" value="ECO:0007669"/>
    <property type="project" value="TreeGrafter"/>
</dbReference>
<dbReference type="HOGENOM" id="CLU_128074_1_0_5"/>
<dbReference type="eggNOG" id="COG2967">
    <property type="taxonomic scope" value="Bacteria"/>
</dbReference>
<dbReference type="SUPFAM" id="SSF110069">
    <property type="entry name" value="ApaG-like"/>
    <property type="match status" value="1"/>
</dbReference>
<dbReference type="InterPro" id="IPR023065">
    <property type="entry name" value="Uncharacterised_ApaG"/>
</dbReference>
<accession>Q2RXS0</accession>
<dbReference type="Pfam" id="PF04379">
    <property type="entry name" value="DUF525"/>
    <property type="match status" value="1"/>
</dbReference>
<dbReference type="PROSITE" id="PS51087">
    <property type="entry name" value="APAG"/>
    <property type="match status" value="1"/>
</dbReference>
<dbReference type="KEGG" id="rru:Rru_A0270"/>
<dbReference type="HAMAP" id="MF_00791">
    <property type="entry name" value="ApaG"/>
    <property type="match status" value="1"/>
</dbReference>
<dbReference type="Gene3D" id="2.60.40.1470">
    <property type="entry name" value="ApaG domain"/>
    <property type="match status" value="1"/>
</dbReference>
<feature type="domain" description="ApaG" evidence="3">
    <location>
        <begin position="8"/>
        <end position="132"/>
    </location>
</feature>
<dbReference type="InterPro" id="IPR007474">
    <property type="entry name" value="ApaG_domain"/>
</dbReference>
<evidence type="ECO:0000256" key="1">
    <source>
        <dbReference type="ARBA" id="ARBA00017693"/>
    </source>
</evidence>
<dbReference type="EnsemblBacteria" id="ABC21075">
    <property type="protein sequence ID" value="ABC21075"/>
    <property type="gene ID" value="Rru_A0270"/>
</dbReference>
<dbReference type="Proteomes" id="UP000001929">
    <property type="component" value="Chromosome"/>
</dbReference>
<name>Q2RXS0_RHORT</name>
<evidence type="ECO:0000256" key="2">
    <source>
        <dbReference type="HAMAP-Rule" id="MF_00791"/>
    </source>
</evidence>
<evidence type="ECO:0000313" key="4">
    <source>
        <dbReference type="EMBL" id="ABC21075.1"/>
    </source>
</evidence>
<dbReference type="PATRIC" id="fig|269796.9.peg.324"/>
<gene>
    <name evidence="2" type="primary">apaG</name>
    <name evidence="4" type="ordered locus">Rru_A0270</name>
</gene>
<protein>
    <recommendedName>
        <fullName evidence="1 2">Protein ApaG</fullName>
    </recommendedName>
</protein>
<dbReference type="STRING" id="269796.Rru_A0270"/>
<evidence type="ECO:0000313" key="5">
    <source>
        <dbReference type="Proteomes" id="UP000001929"/>
    </source>
</evidence>